<organism evidence="1 2">
    <name type="scientific">Mesorhizobium loti R88b</name>
    <dbReference type="NCBI Taxonomy" id="935548"/>
    <lineage>
        <taxon>Bacteria</taxon>
        <taxon>Pseudomonadati</taxon>
        <taxon>Pseudomonadota</taxon>
        <taxon>Alphaproteobacteria</taxon>
        <taxon>Hyphomicrobiales</taxon>
        <taxon>Phyllobacteriaceae</taxon>
        <taxon>Mesorhizobium</taxon>
    </lineage>
</organism>
<evidence type="ECO:0000313" key="2">
    <source>
        <dbReference type="Proteomes" id="UP000503017"/>
    </source>
</evidence>
<dbReference type="Proteomes" id="UP000503017">
    <property type="component" value="Chromosome"/>
</dbReference>
<gene>
    <name evidence="1" type="ORF">EB235_08150</name>
</gene>
<protein>
    <submittedName>
        <fullName evidence="1">DUF4112 domain-containing protein</fullName>
    </submittedName>
</protein>
<dbReference type="Pfam" id="PF13430">
    <property type="entry name" value="DUF4112"/>
    <property type="match status" value="1"/>
</dbReference>
<reference evidence="1 2" key="1">
    <citation type="submission" date="2018-10" db="EMBL/GenBank/DDBJ databases">
        <authorList>
            <person name="Perry B.J."/>
            <person name="Sullivan J.T."/>
            <person name="Murphy R.J.T."/>
            <person name="Ramsay J.P."/>
            <person name="Ronson C.W."/>
        </authorList>
    </citation>
    <scope>NUCLEOTIDE SEQUENCE [LARGE SCALE GENOMIC DNA]</scope>
    <source>
        <strain evidence="1 2">R88b</strain>
    </source>
</reference>
<dbReference type="EMBL" id="CP033367">
    <property type="protein sequence ID" value="QKD01485.1"/>
    <property type="molecule type" value="Genomic_DNA"/>
</dbReference>
<accession>A0A6M7WHM6</accession>
<name>A0A6M7WHM6_RHILI</name>
<dbReference type="InterPro" id="IPR025187">
    <property type="entry name" value="DUF4112"/>
</dbReference>
<sequence length="185" mass="20404">MDGHETRGTEGGVERLRRYHTQQVALRFLHDGKDDGRLNLGRASKAGHAARLRTPRKWHMQHRGLIGDASDLRARVGRLDRLSRLLDVAFAIPGTKVRFGVDAVLGLIPVVGDWAGVALSSIIVVEAFRIGVPVGVLIRMIANVVIEGVIGSIPIAGDAFDVFWRANRRNMALLIRHLEREGRIS</sequence>
<dbReference type="AlphaFoldDB" id="A0A6M7WHM6"/>
<dbReference type="PANTHER" id="PTHR35519">
    <property type="entry name" value="MEMBRANE PROTEINS"/>
    <property type="match status" value="1"/>
</dbReference>
<evidence type="ECO:0000313" key="1">
    <source>
        <dbReference type="EMBL" id="QKD01485.1"/>
    </source>
</evidence>
<dbReference type="PANTHER" id="PTHR35519:SF2">
    <property type="entry name" value="PH DOMAIN PROTEIN"/>
    <property type="match status" value="1"/>
</dbReference>
<proteinExistence type="predicted"/>